<keyword evidence="2" id="KW-1185">Reference proteome</keyword>
<proteinExistence type="predicted"/>
<dbReference type="RefSeq" id="WP_085123024.1">
    <property type="nucleotide sequence ID" value="NZ_FWZX01000008.1"/>
</dbReference>
<dbReference type="Gene3D" id="3.40.50.150">
    <property type="entry name" value="Vaccinia Virus protein VP39"/>
    <property type="match status" value="1"/>
</dbReference>
<accession>A0A1Y6BU47</accession>
<reference evidence="1 2" key="1">
    <citation type="submission" date="2017-04" db="EMBL/GenBank/DDBJ databases">
        <authorList>
            <person name="Afonso C.L."/>
            <person name="Miller P.J."/>
            <person name="Scott M.A."/>
            <person name="Spackman E."/>
            <person name="Goraichik I."/>
            <person name="Dimitrov K.M."/>
            <person name="Suarez D.L."/>
            <person name="Swayne D.E."/>
        </authorList>
    </citation>
    <scope>NUCLEOTIDE SEQUENCE [LARGE SCALE GENOMIC DNA]</scope>
    <source>
        <strain evidence="1 2">USBA 355</strain>
    </source>
</reference>
<protein>
    <recommendedName>
        <fullName evidence="3">Methyltransferase domain-containing protein</fullName>
    </recommendedName>
</protein>
<dbReference type="Proteomes" id="UP000192917">
    <property type="component" value="Unassembled WGS sequence"/>
</dbReference>
<gene>
    <name evidence="1" type="ORF">SAMN05428998_108138</name>
</gene>
<organism evidence="1 2">
    <name type="scientific">Tistlia consotensis USBA 355</name>
    <dbReference type="NCBI Taxonomy" id="560819"/>
    <lineage>
        <taxon>Bacteria</taxon>
        <taxon>Pseudomonadati</taxon>
        <taxon>Pseudomonadota</taxon>
        <taxon>Alphaproteobacteria</taxon>
        <taxon>Rhodospirillales</taxon>
        <taxon>Rhodovibrionaceae</taxon>
        <taxon>Tistlia</taxon>
    </lineage>
</organism>
<name>A0A1Y6BU47_9PROT</name>
<evidence type="ECO:0000313" key="2">
    <source>
        <dbReference type="Proteomes" id="UP000192917"/>
    </source>
</evidence>
<dbReference type="SUPFAM" id="SSF53335">
    <property type="entry name" value="S-adenosyl-L-methionine-dependent methyltransferases"/>
    <property type="match status" value="1"/>
</dbReference>
<evidence type="ECO:0008006" key="3">
    <source>
        <dbReference type="Google" id="ProtNLM"/>
    </source>
</evidence>
<dbReference type="AlphaFoldDB" id="A0A1Y6BU47"/>
<evidence type="ECO:0000313" key="1">
    <source>
        <dbReference type="EMBL" id="SMF25208.1"/>
    </source>
</evidence>
<sequence>MATNATDAARDLRTAIEQRLDSLRKRPADPRVAFLRHLLETVDFDGFRRMQQRHLESPETGREAKFLDLVYWTDAKFKLVTAFGLHACPPKRIVDIGAGNGLFALICRFYGHDVVCTDTGAKTLYDDMIDFFGLQRIIHRVEPFVPLDFGQGRFDLATAMMTTFNRFPTPWGAAEWSYFLTDLAENQLSERGEIIVKMGLRYFDADLAGHLRHLGAEVREKQGYIHVGEAATAGLRREAAADVHLAARA</sequence>
<dbReference type="EMBL" id="FWZX01000008">
    <property type="protein sequence ID" value="SMF25208.1"/>
    <property type="molecule type" value="Genomic_DNA"/>
</dbReference>
<dbReference type="InterPro" id="IPR029063">
    <property type="entry name" value="SAM-dependent_MTases_sf"/>
</dbReference>